<sequence length="46" mass="5101">MFLLEHMQTDQQALKITKAADYIRENLQEGVHISDSAELAGLSGAR</sequence>
<gene>
    <name evidence="1" type="ORF">H7C19_08105</name>
</gene>
<reference evidence="1 2" key="1">
    <citation type="submission" date="2020-08" db="EMBL/GenBank/DDBJ databases">
        <title>Cohnella phylogeny.</title>
        <authorList>
            <person name="Dunlap C."/>
        </authorList>
    </citation>
    <scope>NUCLEOTIDE SEQUENCE [LARGE SCALE GENOMIC DNA]</scope>
    <source>
        <strain evidence="1 2">DSM 28246</strain>
    </source>
</reference>
<keyword evidence="2" id="KW-1185">Reference proteome</keyword>
<organism evidence="1 2">
    <name type="scientific">Cohnella nanjingensis</name>
    <dbReference type="NCBI Taxonomy" id="1387779"/>
    <lineage>
        <taxon>Bacteria</taxon>
        <taxon>Bacillati</taxon>
        <taxon>Bacillota</taxon>
        <taxon>Bacilli</taxon>
        <taxon>Bacillales</taxon>
        <taxon>Paenibacillaceae</taxon>
        <taxon>Cohnella</taxon>
    </lineage>
</organism>
<accession>A0A7X0RQN9</accession>
<evidence type="ECO:0000313" key="2">
    <source>
        <dbReference type="Proteomes" id="UP000547209"/>
    </source>
</evidence>
<comment type="caution">
    <text evidence="1">The sequence shown here is derived from an EMBL/GenBank/DDBJ whole genome shotgun (WGS) entry which is preliminary data.</text>
</comment>
<dbReference type="EMBL" id="JACJVP010000011">
    <property type="protein sequence ID" value="MBB6670650.1"/>
    <property type="molecule type" value="Genomic_DNA"/>
</dbReference>
<name>A0A7X0RQN9_9BACL</name>
<proteinExistence type="predicted"/>
<dbReference type="AlphaFoldDB" id="A0A7X0RQN9"/>
<dbReference type="Proteomes" id="UP000547209">
    <property type="component" value="Unassembled WGS sequence"/>
</dbReference>
<evidence type="ECO:0000313" key="1">
    <source>
        <dbReference type="EMBL" id="MBB6670650.1"/>
    </source>
</evidence>
<protein>
    <submittedName>
        <fullName evidence="1">Uncharacterized protein</fullName>
    </submittedName>
</protein>